<sequence length="316" mass="36114">MILAELKIPEKTAFDANALKDISASDKAQICALIAKNPCDSCERNFANLFMWRKMYKTQIVKSGGSVLPYNSANRVIMFPIGEEPSPKELFETASAFISAKKSDDGFIYDIPPSYVEKNFSELSKYFEIGEDENEFDYIYDLNHLINLNGTLLRKKHNLIRQFDKLYPNATFRELNAQNANAAFDFMLEINRQKEISITYGGLKNEDDALMCARENFEFLNLRGILLFAEEGVLAGVSIFSEINPQIYTVHFEKCNPAFKGAPQKLAWLEANEIKKLGASRMNREQDLGIENLRHAKRSLDPLFLYKRKFARVKTA</sequence>
<gene>
    <name evidence="2" type="ORF">MOX91_02055</name>
</gene>
<dbReference type="PANTHER" id="PTHR41373">
    <property type="entry name" value="DUF2156 DOMAIN-CONTAINING PROTEIN"/>
    <property type="match status" value="1"/>
</dbReference>
<dbReference type="PANTHER" id="PTHR41373:SF1">
    <property type="entry name" value="PHOSPHATIDYLGLYCEROL LYSYLTRANSFERASE C-TERMINAL DOMAIN-CONTAINING PROTEIN"/>
    <property type="match status" value="1"/>
</dbReference>
<dbReference type="InterPro" id="IPR016181">
    <property type="entry name" value="Acyl_CoA_acyltransferase"/>
</dbReference>
<dbReference type="Proteomes" id="UP001275932">
    <property type="component" value="Unassembled WGS sequence"/>
</dbReference>
<dbReference type="Pfam" id="PF09924">
    <property type="entry name" value="LPG_synthase_C"/>
    <property type="match status" value="1"/>
</dbReference>
<name>A0ABU4WFD4_9BACT</name>
<dbReference type="EMBL" id="JALBUT010000002">
    <property type="protein sequence ID" value="MDX8414968.1"/>
    <property type="molecule type" value="Genomic_DNA"/>
</dbReference>
<dbReference type="Gene3D" id="3.40.630.30">
    <property type="match status" value="1"/>
</dbReference>
<proteinExistence type="predicted"/>
<evidence type="ECO:0000313" key="3">
    <source>
        <dbReference type="Proteomes" id="UP001275932"/>
    </source>
</evidence>
<evidence type="ECO:0000259" key="1">
    <source>
        <dbReference type="Pfam" id="PF09924"/>
    </source>
</evidence>
<evidence type="ECO:0000313" key="2">
    <source>
        <dbReference type="EMBL" id="MDX8414968.1"/>
    </source>
</evidence>
<reference evidence="2 3" key="1">
    <citation type="submission" date="2022-03" db="EMBL/GenBank/DDBJ databases">
        <title>Novel taxa within the pig intestine.</title>
        <authorList>
            <person name="Wylensek D."/>
            <person name="Bishof K."/>
            <person name="Afrizal A."/>
            <person name="Clavel T."/>
        </authorList>
    </citation>
    <scope>NUCLEOTIDE SEQUENCE [LARGE SCALE GENOMIC DNA]</scope>
    <source>
        <strain evidence="2 3">CLA-KB-P66</strain>
    </source>
</reference>
<organism evidence="2 3">
    <name type="scientific">Intestinicryptomonas porci</name>
    <dbReference type="NCBI Taxonomy" id="2926320"/>
    <lineage>
        <taxon>Bacteria</taxon>
        <taxon>Pseudomonadati</taxon>
        <taxon>Verrucomicrobiota</taxon>
        <taxon>Opitutia</taxon>
        <taxon>Opitutales</taxon>
        <taxon>Intestinicryptomonaceae</taxon>
        <taxon>Intestinicryptomonas</taxon>
    </lineage>
</organism>
<accession>A0ABU4WFD4</accession>
<keyword evidence="3" id="KW-1185">Reference proteome</keyword>
<comment type="caution">
    <text evidence="2">The sequence shown here is derived from an EMBL/GenBank/DDBJ whole genome shotgun (WGS) entry which is preliminary data.</text>
</comment>
<dbReference type="RefSeq" id="WP_370396415.1">
    <property type="nucleotide sequence ID" value="NZ_JALBUT010000002.1"/>
</dbReference>
<dbReference type="InterPro" id="IPR016732">
    <property type="entry name" value="UCP018688"/>
</dbReference>
<protein>
    <submittedName>
        <fullName evidence="2">Phosphatidylglycerol lysyltransferase domain-containing protein</fullName>
    </submittedName>
</protein>
<dbReference type="InterPro" id="IPR024320">
    <property type="entry name" value="LPG_synthase_C"/>
</dbReference>
<dbReference type="SUPFAM" id="SSF55729">
    <property type="entry name" value="Acyl-CoA N-acyltransferases (Nat)"/>
    <property type="match status" value="2"/>
</dbReference>
<feature type="domain" description="Phosphatidylglycerol lysyltransferase C-terminal" evidence="1">
    <location>
        <begin position="42"/>
        <end position="302"/>
    </location>
</feature>